<gene>
    <name evidence="1" type="ORF">T265_04961</name>
</gene>
<proteinExistence type="predicted"/>
<evidence type="ECO:0000313" key="1">
    <source>
        <dbReference type="EMBL" id="KER28123.1"/>
    </source>
</evidence>
<dbReference type="EMBL" id="KL596706">
    <property type="protein sequence ID" value="KER28123.1"/>
    <property type="molecule type" value="Genomic_DNA"/>
</dbReference>
<dbReference type="RefSeq" id="XP_009168102.1">
    <property type="nucleotide sequence ID" value="XM_009169838.1"/>
</dbReference>
<sequence>MSRGSHMPLNSSRRWCSCSNLARITMQPKQRCVASFCNTSFPRVSGTHNETLSLKRQNRKSLTTMNEKINVQDLLRTQGDRHVDTIRVDKLIRQLGIGTGTEGFEWHDCQPWLRIQNTLVNVILCKDNYNITETMQDVRSLVGSNLESHIPAYCEKKVFPITMRILRKPLQGLQGEELLKKLGEVWRTFFTFTIPTISLMFALLPTAHHIFESILLQAFLTEIVEKLYAVDAIVQSEEIDVWIEHMYSVLLTFCNENGSPEVGSKPPSIFELRGTYIAFGENEYTHRF</sequence>
<dbReference type="OrthoDB" id="6231473at2759"/>
<name>A0A074ZL98_OPIVI</name>
<dbReference type="KEGG" id="ovi:T265_04961"/>
<protein>
    <submittedName>
        <fullName evidence="1">Uncharacterized protein</fullName>
    </submittedName>
</protein>
<dbReference type="CTD" id="20319143"/>
<accession>A0A074ZL98</accession>
<dbReference type="AlphaFoldDB" id="A0A074ZL98"/>
<evidence type="ECO:0000313" key="2">
    <source>
        <dbReference type="Proteomes" id="UP000054324"/>
    </source>
</evidence>
<organism evidence="1 2">
    <name type="scientific">Opisthorchis viverrini</name>
    <name type="common">Southeast Asian liver fluke</name>
    <dbReference type="NCBI Taxonomy" id="6198"/>
    <lineage>
        <taxon>Eukaryota</taxon>
        <taxon>Metazoa</taxon>
        <taxon>Spiralia</taxon>
        <taxon>Lophotrochozoa</taxon>
        <taxon>Platyhelminthes</taxon>
        <taxon>Trematoda</taxon>
        <taxon>Digenea</taxon>
        <taxon>Opisthorchiida</taxon>
        <taxon>Opisthorchiata</taxon>
        <taxon>Opisthorchiidae</taxon>
        <taxon>Opisthorchis</taxon>
    </lineage>
</organism>
<dbReference type="GeneID" id="20319143"/>
<reference evidence="1 2" key="1">
    <citation type="submission" date="2013-11" db="EMBL/GenBank/DDBJ databases">
        <title>Opisthorchis viverrini - life in the bile duct.</title>
        <authorList>
            <person name="Young N.D."/>
            <person name="Nagarajan N."/>
            <person name="Lin S.J."/>
            <person name="Korhonen P.K."/>
            <person name="Jex A.R."/>
            <person name="Hall R.S."/>
            <person name="Safavi-Hemami H."/>
            <person name="Kaewkong W."/>
            <person name="Bertrand D."/>
            <person name="Gao S."/>
            <person name="Seet Q."/>
            <person name="Wongkham S."/>
            <person name="Teh B.T."/>
            <person name="Wongkham C."/>
            <person name="Intapan P.M."/>
            <person name="Maleewong W."/>
            <person name="Yang X."/>
            <person name="Hu M."/>
            <person name="Wang Z."/>
            <person name="Hofmann A."/>
            <person name="Sternberg P.W."/>
            <person name="Tan P."/>
            <person name="Wang J."/>
            <person name="Gasser R.B."/>
        </authorList>
    </citation>
    <scope>NUCLEOTIDE SEQUENCE [LARGE SCALE GENOMIC DNA]</scope>
</reference>
<dbReference type="Proteomes" id="UP000054324">
    <property type="component" value="Unassembled WGS sequence"/>
</dbReference>
<keyword evidence="2" id="KW-1185">Reference proteome</keyword>